<evidence type="ECO:0000313" key="1">
    <source>
        <dbReference type="EMBL" id="GLS27295.1"/>
    </source>
</evidence>
<organism evidence="1 2">
    <name type="scientific">Marinibactrum halimedae</name>
    <dbReference type="NCBI Taxonomy" id="1444977"/>
    <lineage>
        <taxon>Bacteria</taxon>
        <taxon>Pseudomonadati</taxon>
        <taxon>Pseudomonadota</taxon>
        <taxon>Gammaproteobacteria</taxon>
        <taxon>Cellvibrionales</taxon>
        <taxon>Cellvibrionaceae</taxon>
        <taxon>Marinibactrum</taxon>
    </lineage>
</organism>
<gene>
    <name evidence="1" type="ORF">GCM10007877_30140</name>
</gene>
<dbReference type="Proteomes" id="UP001156870">
    <property type="component" value="Unassembled WGS sequence"/>
</dbReference>
<evidence type="ECO:0000313" key="2">
    <source>
        <dbReference type="Proteomes" id="UP001156870"/>
    </source>
</evidence>
<accession>A0AA37TC43</accession>
<sequence length="219" mass="23951">MSMSIELHADSLYVFVPSEVRANVIEDTIKSKCSGIDVTAFGRAKDFATIMKTEPPSAILTLLPIIDYNGVFKTVMKGAKDGVTDESYVFVTIDKPIDLTQVAGKKIGVVDLLGRKPMSEFVTQLLQTDIKLKRVSKVEDLLPLLSFGSADILFVSESVYEGMKQKSQLNLVATRLDVRVGLVSAALKEDAKSGSVSQCIQKFDQDINKMLGVDAWQAL</sequence>
<dbReference type="SUPFAM" id="SSF53850">
    <property type="entry name" value="Periplasmic binding protein-like II"/>
    <property type="match status" value="1"/>
</dbReference>
<name>A0AA37TC43_9GAMM</name>
<dbReference type="EMBL" id="BSPD01000073">
    <property type="protein sequence ID" value="GLS27295.1"/>
    <property type="molecule type" value="Genomic_DNA"/>
</dbReference>
<reference evidence="1 2" key="1">
    <citation type="journal article" date="2014" name="Int. J. Syst. Evol. Microbiol.">
        <title>Complete genome sequence of Corynebacterium casei LMG S-19264T (=DSM 44701T), isolated from a smear-ripened cheese.</title>
        <authorList>
            <consortium name="US DOE Joint Genome Institute (JGI-PGF)"/>
            <person name="Walter F."/>
            <person name="Albersmeier A."/>
            <person name="Kalinowski J."/>
            <person name="Ruckert C."/>
        </authorList>
    </citation>
    <scope>NUCLEOTIDE SEQUENCE [LARGE SCALE GENOMIC DNA]</scope>
    <source>
        <strain evidence="1 2">NBRC 110095</strain>
    </source>
</reference>
<proteinExistence type="predicted"/>
<keyword evidence="2" id="KW-1185">Reference proteome</keyword>
<protein>
    <submittedName>
        <fullName evidence="1">Uncharacterized protein</fullName>
    </submittedName>
</protein>
<comment type="caution">
    <text evidence="1">The sequence shown here is derived from an EMBL/GenBank/DDBJ whole genome shotgun (WGS) entry which is preliminary data.</text>
</comment>
<dbReference type="AlphaFoldDB" id="A0AA37TC43"/>